<gene>
    <name evidence="8" type="ORF">HTEP1355_LOCUS610</name>
    <name evidence="9" type="ORF">HTEP1355_LOCUS611</name>
</gene>
<dbReference type="GO" id="GO:0022627">
    <property type="term" value="C:cytosolic small ribosomal subunit"/>
    <property type="evidence" value="ECO:0007669"/>
    <property type="project" value="TreeGrafter"/>
</dbReference>
<feature type="region of interest" description="Disordered" evidence="6">
    <location>
        <begin position="91"/>
        <end position="181"/>
    </location>
</feature>
<evidence type="ECO:0000256" key="5">
    <source>
        <dbReference type="ARBA" id="ARBA00023274"/>
    </source>
</evidence>
<reference evidence="9" key="1">
    <citation type="submission" date="2021-01" db="EMBL/GenBank/DDBJ databases">
        <authorList>
            <person name="Corre E."/>
            <person name="Pelletier E."/>
            <person name="Niang G."/>
            <person name="Scheremetjew M."/>
            <person name="Finn R."/>
            <person name="Kale V."/>
            <person name="Holt S."/>
            <person name="Cochrane G."/>
            <person name="Meng A."/>
            <person name="Brown T."/>
            <person name="Cohen L."/>
        </authorList>
    </citation>
    <scope>NUCLEOTIDE SEQUENCE</scope>
    <source>
        <strain evidence="9">CCMP443</strain>
    </source>
</reference>
<evidence type="ECO:0000256" key="6">
    <source>
        <dbReference type="SAM" id="MobiDB-lite"/>
    </source>
</evidence>
<dbReference type="Gene3D" id="1.10.10.10">
    <property type="entry name" value="Winged helix-like DNA-binding domain superfamily/Winged helix DNA-binding domain"/>
    <property type="match status" value="1"/>
</dbReference>
<feature type="compositionally biased region" description="Gly residues" evidence="6">
    <location>
        <begin position="151"/>
        <end position="175"/>
    </location>
</feature>
<keyword evidence="4" id="KW-0689">Ribosomal protein</keyword>
<evidence type="ECO:0000256" key="2">
    <source>
        <dbReference type="ARBA" id="ARBA00007278"/>
    </source>
</evidence>
<protein>
    <recommendedName>
        <fullName evidence="7">Plectin/eS10 N-terminal domain-containing protein</fullName>
    </recommendedName>
</protein>
<dbReference type="EMBL" id="HBFN01000958">
    <property type="protein sequence ID" value="CAD8776985.1"/>
    <property type="molecule type" value="Transcribed_RNA"/>
</dbReference>
<dbReference type="InterPro" id="IPR037447">
    <property type="entry name" value="Ribosomal_eS10"/>
</dbReference>
<evidence type="ECO:0000256" key="3">
    <source>
        <dbReference type="ARBA" id="ARBA00022490"/>
    </source>
</evidence>
<dbReference type="GO" id="GO:0003735">
    <property type="term" value="F:structural constituent of ribosome"/>
    <property type="evidence" value="ECO:0007669"/>
    <property type="project" value="TreeGrafter"/>
</dbReference>
<dbReference type="Pfam" id="PF03501">
    <property type="entry name" value="S10_plectin"/>
    <property type="match status" value="1"/>
</dbReference>
<keyword evidence="3" id="KW-0963">Cytoplasm</keyword>
<name>A0A6T6RK56_9CRYP</name>
<accession>A0A6T6RK56</accession>
<comment type="similarity">
    <text evidence="2">Belongs to the eukaryotic ribosomal protein eS10 family.</text>
</comment>
<comment type="subcellular location">
    <subcellularLocation>
        <location evidence="1">Cytoplasm</location>
    </subcellularLocation>
</comment>
<dbReference type="GO" id="GO:0003723">
    <property type="term" value="F:RNA binding"/>
    <property type="evidence" value="ECO:0007669"/>
    <property type="project" value="TreeGrafter"/>
</dbReference>
<dbReference type="InterPro" id="IPR005326">
    <property type="entry name" value="Plectin_eS10_N"/>
</dbReference>
<dbReference type="InterPro" id="IPR036388">
    <property type="entry name" value="WH-like_DNA-bd_sf"/>
</dbReference>
<proteinExistence type="inferred from homology"/>
<sequence length="181" mass="19908">MLIPKKNRIAVYSHLFKEGIMVASDEPNLAKHMELENIPNLQVIKLMESLTSRGFVRKTYTWNHFYWFLTNEGITYLREFLNLPEMIVPNTHKKAQTRPPSRPEGGGDRGGFGRGPPRDGDRPGGGFGRGRGGDRDSYRKEPSSYGDRPSFGGGRGREGGPPGGGDRPRFGGRGGAPPTAP</sequence>
<dbReference type="PANTHER" id="PTHR12146:SF0">
    <property type="entry name" value="RIBOSOMAL PROTEIN S10"/>
    <property type="match status" value="1"/>
</dbReference>
<evidence type="ECO:0000259" key="7">
    <source>
        <dbReference type="Pfam" id="PF03501"/>
    </source>
</evidence>
<evidence type="ECO:0000313" key="9">
    <source>
        <dbReference type="EMBL" id="CAD8776985.1"/>
    </source>
</evidence>
<dbReference type="EMBL" id="HBFN01000957">
    <property type="protein sequence ID" value="CAD8776983.1"/>
    <property type="molecule type" value="Transcribed_RNA"/>
</dbReference>
<feature type="compositionally biased region" description="Basic and acidic residues" evidence="6">
    <location>
        <begin position="131"/>
        <end position="142"/>
    </location>
</feature>
<evidence type="ECO:0000256" key="4">
    <source>
        <dbReference type="ARBA" id="ARBA00022980"/>
    </source>
</evidence>
<dbReference type="FunFam" id="1.10.10.10:FF:000025">
    <property type="entry name" value="40S ribosomal protein S10"/>
    <property type="match status" value="1"/>
</dbReference>
<dbReference type="AlphaFoldDB" id="A0A6T6RK56"/>
<organism evidence="9">
    <name type="scientific">Hemiselmis tepida</name>
    <dbReference type="NCBI Taxonomy" id="464990"/>
    <lineage>
        <taxon>Eukaryota</taxon>
        <taxon>Cryptophyceae</taxon>
        <taxon>Cryptomonadales</taxon>
        <taxon>Hemiselmidaceae</taxon>
        <taxon>Hemiselmis</taxon>
    </lineage>
</organism>
<dbReference type="PANTHER" id="PTHR12146">
    <property type="entry name" value="40S RIBOSOMAL PROTEIN S10"/>
    <property type="match status" value="1"/>
</dbReference>
<keyword evidence="5" id="KW-0687">Ribonucleoprotein</keyword>
<evidence type="ECO:0000256" key="1">
    <source>
        <dbReference type="ARBA" id="ARBA00004496"/>
    </source>
</evidence>
<feature type="domain" description="Plectin/eS10 N-terminal" evidence="7">
    <location>
        <begin position="3"/>
        <end position="95"/>
    </location>
</feature>
<evidence type="ECO:0000313" key="8">
    <source>
        <dbReference type="EMBL" id="CAD8776983.1"/>
    </source>
</evidence>